<name>A0A816VI46_BRANA</name>
<feature type="region of interest" description="Disordered" evidence="1">
    <location>
        <begin position="13"/>
        <end position="58"/>
    </location>
</feature>
<dbReference type="Proteomes" id="UP001295469">
    <property type="component" value="Chromosome A03"/>
</dbReference>
<sequence>MNSKRIVLTRWVQEHEEEAHNGTLGTAEEETEDEKHTHTFGRDEVGKPASEEHGGTDDVVRKMLTEVLIDNARLALFFAVPCPDMEYQ</sequence>
<proteinExistence type="predicted"/>
<gene>
    <name evidence="2" type="ORF">DARMORV10_A03P39580.1</name>
</gene>
<organism evidence="2">
    <name type="scientific">Brassica napus</name>
    <name type="common">Rape</name>
    <dbReference type="NCBI Taxonomy" id="3708"/>
    <lineage>
        <taxon>Eukaryota</taxon>
        <taxon>Viridiplantae</taxon>
        <taxon>Streptophyta</taxon>
        <taxon>Embryophyta</taxon>
        <taxon>Tracheophyta</taxon>
        <taxon>Spermatophyta</taxon>
        <taxon>Magnoliopsida</taxon>
        <taxon>eudicotyledons</taxon>
        <taxon>Gunneridae</taxon>
        <taxon>Pentapetalae</taxon>
        <taxon>rosids</taxon>
        <taxon>malvids</taxon>
        <taxon>Brassicales</taxon>
        <taxon>Brassicaceae</taxon>
        <taxon>Brassiceae</taxon>
        <taxon>Brassica</taxon>
    </lineage>
</organism>
<accession>A0A816VI46</accession>
<evidence type="ECO:0000313" key="2">
    <source>
        <dbReference type="EMBL" id="CAF2127773.1"/>
    </source>
</evidence>
<evidence type="ECO:0000256" key="1">
    <source>
        <dbReference type="SAM" id="MobiDB-lite"/>
    </source>
</evidence>
<dbReference type="AlphaFoldDB" id="A0A816VI46"/>
<reference evidence="2" key="1">
    <citation type="submission" date="2021-01" db="EMBL/GenBank/DDBJ databases">
        <authorList>
            <consortium name="Genoscope - CEA"/>
            <person name="William W."/>
        </authorList>
    </citation>
    <scope>NUCLEOTIDE SEQUENCE</scope>
</reference>
<feature type="compositionally biased region" description="Basic and acidic residues" evidence="1">
    <location>
        <begin position="33"/>
        <end position="58"/>
    </location>
</feature>
<protein>
    <submittedName>
        <fullName evidence="2">(rape) hypothetical protein</fullName>
    </submittedName>
</protein>
<dbReference type="EMBL" id="HG994357">
    <property type="protein sequence ID" value="CAF2127773.1"/>
    <property type="molecule type" value="Genomic_DNA"/>
</dbReference>